<dbReference type="EMBL" id="VSSQ01000088">
    <property type="protein sequence ID" value="MPL75402.1"/>
    <property type="molecule type" value="Genomic_DNA"/>
</dbReference>
<comment type="caution">
    <text evidence="1">The sequence shown here is derived from an EMBL/GenBank/DDBJ whole genome shotgun (WGS) entry which is preliminary data.</text>
</comment>
<sequence length="42" mass="4967">MGLCFATKNVYDDDYNLIECFEEISKTLNKKNIAKIIFDEIY</sequence>
<proteinExistence type="predicted"/>
<dbReference type="AlphaFoldDB" id="A0A644U9B4"/>
<evidence type="ECO:0000313" key="1">
    <source>
        <dbReference type="EMBL" id="MPL75402.1"/>
    </source>
</evidence>
<gene>
    <name evidence="1" type="ORF">SDC9_21226</name>
</gene>
<organism evidence="1">
    <name type="scientific">bioreactor metagenome</name>
    <dbReference type="NCBI Taxonomy" id="1076179"/>
    <lineage>
        <taxon>unclassified sequences</taxon>
        <taxon>metagenomes</taxon>
        <taxon>ecological metagenomes</taxon>
    </lineage>
</organism>
<protein>
    <submittedName>
        <fullName evidence="1">Uncharacterized protein</fullName>
    </submittedName>
</protein>
<accession>A0A644U9B4</accession>
<reference evidence="1" key="1">
    <citation type="submission" date="2019-08" db="EMBL/GenBank/DDBJ databases">
        <authorList>
            <person name="Kucharzyk K."/>
            <person name="Murdoch R.W."/>
            <person name="Higgins S."/>
            <person name="Loffler F."/>
        </authorList>
    </citation>
    <scope>NUCLEOTIDE SEQUENCE</scope>
</reference>
<name>A0A644U9B4_9ZZZZ</name>